<dbReference type="InterPro" id="IPR007863">
    <property type="entry name" value="Peptidase_M16_C"/>
</dbReference>
<dbReference type="Pfam" id="PF08367">
    <property type="entry name" value="M16C_assoc"/>
    <property type="match status" value="1"/>
</dbReference>
<dbReference type="SMART" id="SM01264">
    <property type="entry name" value="M16C_associated"/>
    <property type="match status" value="1"/>
</dbReference>
<dbReference type="Pfam" id="PF05193">
    <property type="entry name" value="Peptidase_M16_C"/>
    <property type="match status" value="1"/>
</dbReference>
<comment type="caution">
    <text evidence="2">The sequence shown here is derived from an EMBL/GenBank/DDBJ whole genome shotgun (WGS) entry which is preliminary data.</text>
</comment>
<dbReference type="InterPro" id="IPR013578">
    <property type="entry name" value="Peptidase_M16C_assoc"/>
</dbReference>
<dbReference type="AlphaFoldDB" id="A0A3N0B4W6"/>
<dbReference type="PANTHER" id="PTHR43016">
    <property type="entry name" value="PRESEQUENCE PROTEASE"/>
    <property type="match status" value="1"/>
</dbReference>
<accession>A0A3N0B4W6</accession>
<gene>
    <name evidence="2" type="ORF">DMP06_01805</name>
</gene>
<keyword evidence="3" id="KW-1185">Reference proteome</keyword>
<dbReference type="InterPro" id="IPR011765">
    <property type="entry name" value="Pept_M16_N"/>
</dbReference>
<dbReference type="Gene3D" id="3.30.830.10">
    <property type="entry name" value="Metalloenzyme, LuxS/M16 peptidase-like"/>
    <property type="match status" value="4"/>
</dbReference>
<evidence type="ECO:0000313" key="3">
    <source>
        <dbReference type="Proteomes" id="UP000269591"/>
    </source>
</evidence>
<dbReference type="Proteomes" id="UP000269591">
    <property type="component" value="Unassembled WGS sequence"/>
</dbReference>
<dbReference type="InterPro" id="IPR055130">
    <property type="entry name" value="PreP_C"/>
</dbReference>
<protein>
    <submittedName>
        <fullName evidence="2">Peptidase M16</fullName>
    </submittedName>
</protein>
<reference evidence="3" key="1">
    <citation type="submission" date="2018-05" db="EMBL/GenBank/DDBJ databases">
        <title>Genome Sequencing of selected type strains of the family Eggerthellaceae.</title>
        <authorList>
            <person name="Danylec N."/>
            <person name="Stoll D.A."/>
            <person name="Doetsch A."/>
            <person name="Huch M."/>
        </authorList>
    </citation>
    <scope>NUCLEOTIDE SEQUENCE [LARGE SCALE GENOMIC DNA]</scope>
    <source>
        <strain evidence="3">DSM 24851</strain>
    </source>
</reference>
<dbReference type="Pfam" id="PF22516">
    <property type="entry name" value="PreP_C"/>
    <property type="match status" value="1"/>
</dbReference>
<dbReference type="EMBL" id="QIBX01000001">
    <property type="protein sequence ID" value="RNL42161.1"/>
    <property type="molecule type" value="Genomic_DNA"/>
</dbReference>
<dbReference type="PANTHER" id="PTHR43016:SF13">
    <property type="entry name" value="PRESEQUENCE PROTEASE, MITOCHONDRIAL"/>
    <property type="match status" value="1"/>
</dbReference>
<dbReference type="GO" id="GO:0046872">
    <property type="term" value="F:metal ion binding"/>
    <property type="evidence" value="ECO:0007669"/>
    <property type="project" value="InterPro"/>
</dbReference>
<dbReference type="GO" id="GO:0004222">
    <property type="term" value="F:metalloendopeptidase activity"/>
    <property type="evidence" value="ECO:0007669"/>
    <property type="project" value="TreeGrafter"/>
</dbReference>
<organism evidence="2 3">
    <name type="scientific">Slackia equolifaciens</name>
    <dbReference type="NCBI Taxonomy" id="498718"/>
    <lineage>
        <taxon>Bacteria</taxon>
        <taxon>Bacillati</taxon>
        <taxon>Actinomycetota</taxon>
        <taxon>Coriobacteriia</taxon>
        <taxon>Eggerthellales</taxon>
        <taxon>Eggerthellaceae</taxon>
        <taxon>Slackia</taxon>
    </lineage>
</organism>
<name>A0A3N0B4W6_9ACTN</name>
<evidence type="ECO:0000313" key="2">
    <source>
        <dbReference type="EMBL" id="RNL42161.1"/>
    </source>
</evidence>
<dbReference type="Pfam" id="PF00675">
    <property type="entry name" value="Peptidase_M16"/>
    <property type="match status" value="1"/>
</dbReference>
<feature type="domain" description="Peptidase M16C associated" evidence="1">
    <location>
        <begin position="470"/>
        <end position="717"/>
    </location>
</feature>
<dbReference type="RefSeq" id="WP_123208019.1">
    <property type="nucleotide sequence ID" value="NZ_JBHTHO010000013.1"/>
</dbReference>
<dbReference type="InterPro" id="IPR011249">
    <property type="entry name" value="Metalloenz_LuxS/M16"/>
</dbReference>
<dbReference type="GO" id="GO:0016485">
    <property type="term" value="P:protein processing"/>
    <property type="evidence" value="ECO:0007669"/>
    <property type="project" value="TreeGrafter"/>
</dbReference>
<proteinExistence type="predicted"/>
<dbReference type="SUPFAM" id="SSF63411">
    <property type="entry name" value="LuxS/MPP-like metallohydrolase"/>
    <property type="match status" value="4"/>
</dbReference>
<sequence length="988" mass="108956">MLTSDQIGAIAAAHGFGPVQSEPLNEIDGAAHVMRHEKSGARLLFLENEDENKAFSITFKTPPADNTGVFHILEHSVLCGSDKFPVKEPFVNLLKTSMQTFLNALTFPDKTMYPVASTNDQDLLNLMDVYMDAVLHPMIYGKRAIFEQEGWHFELDEAEGDAPEALRYNGVVFNEMKGALADPDSVLYHAVNAALFPGTCYEFESGGHPRAIPQLTYEGYLDTHARHYRLDNSYIVLYGDLDLDRVLGFLDERYLSAADCAPRTDDAPNEIGIAAPHVTLDVEIPMDTAPENATVGVGYVIGEARDFERVLAADVLMDALMGGNESPIKRAVLDAGLGGDATAYLLDSQAQPVAMFQLKGAKPGVARAFMELIESEARRLAEEGIPRDLLEASLSQMAFDLRERDRGMADGVPLAMNALAGWLYGDDMATTYLRYEDALAHMRAGLDGRYFEDILASLLPENGHKALVDVVPQETGGETEEAAELAAKLASMSNEDKERVREDVAELRRLQEEPDSPEALATLPQLHVSDIGAARPDTQAQRFEGAPLACLHYDMPTRHIDYLRLYIDIDHLAWDDLPYVTILSMLLCRLDTAQHTAADLDTYARSHLGNLRFAANVYAPDGAPDDLSLKMVVSASALSEELEYLANIPREIWETTRFDDAGKIRDVLVQRRIAMEQAFMNEGHTRAISRMTSYFFKSCVLREQMSGVDFYLFLKDLIEHFDERFDDFKARLEDVRARVFSGERVTASFVGSHEDCSRFWKLAGTLGFAAEGSACVLGADSATEDVERSRIAIPEPQAKDEAFVVPGDVVYVAKGADVSDLGAFDGAWSVASNALSFDYLWNEVRVKGGAYGVGFRRVAAGLARYYSFRDPAVDPTIKRFDAAGKWLAAFEPDIDEMEGYIVSTVATHDAPVKPKTAALRQDGAYFTGKPTDWREKTREQILAATPETLRGFAPTLDAVAKNGHVCVFGSKELIVAAKSVDLEVTELF</sequence>
<evidence type="ECO:0000259" key="1">
    <source>
        <dbReference type="SMART" id="SM01264"/>
    </source>
</evidence>
<dbReference type="OrthoDB" id="9762027at2"/>